<comment type="function">
    <text evidence="9">May be a proton symporter involved in the uptake of osmolytes such as proline and glycine betaine.</text>
</comment>
<feature type="domain" description="Major facilitator superfamily (MFS) profile" evidence="12">
    <location>
        <begin position="11"/>
        <end position="420"/>
    </location>
</feature>
<dbReference type="InterPro" id="IPR011701">
    <property type="entry name" value="MFS"/>
</dbReference>
<feature type="transmembrane region" description="Helical" evidence="11">
    <location>
        <begin position="395"/>
        <end position="416"/>
    </location>
</feature>
<sequence>MTGSAQQTRRVILASLIGTSLEWYDFFLYTTAATLVFPKLFFPALDPFNATLASLTTNAVAFVARPLGGIVFGHFGDRAGRKTVLVVTLLVMGVSTFLIGVLPGYASVGVLAPILLALLRFVQGLGLGGEWGGAVIMSLEHGDGRRRGFNASWPQVGVPAGYVLATGLLTLLSFTLSDAAFLSWGWRVPFLLSGVLVFVGLWVRLRVSESPLFAQVEEQGAKAEMPLLEVLRTHPRALLSAFTARIGVDVAFYTFTAYIIVYLTTVLKLPRSYALNAVLIGSALQLALIPLAGALSDRFGRRPVYFAGVVGAAVWVFAFFPLLDSRSFPLIALAAVVALVTHAAMYGPQAAFIAELFSTRLRYSGASMGYQVAGIVGGALAPIIALSLFDAYKTTVAVSIYVVAALAVTALGLAIAPETRDLDLAAQPDPKAKASLPGQVGPFA</sequence>
<keyword evidence="5 11" id="KW-0812">Transmembrane</keyword>
<evidence type="ECO:0000256" key="1">
    <source>
        <dbReference type="ARBA" id="ARBA00004651"/>
    </source>
</evidence>
<comment type="similarity">
    <text evidence="2">Belongs to the major facilitator superfamily. Metabolite:H+ Symporter (MHS) family (TC 2.A.1.6) family.</text>
</comment>
<dbReference type="InterPro" id="IPR020846">
    <property type="entry name" value="MFS_dom"/>
</dbReference>
<evidence type="ECO:0000256" key="2">
    <source>
        <dbReference type="ARBA" id="ARBA00008240"/>
    </source>
</evidence>
<keyword evidence="7 11" id="KW-1133">Transmembrane helix</keyword>
<dbReference type="Pfam" id="PF07690">
    <property type="entry name" value="MFS_1"/>
    <property type="match status" value="1"/>
</dbReference>
<evidence type="ECO:0000256" key="7">
    <source>
        <dbReference type="ARBA" id="ARBA00022989"/>
    </source>
</evidence>
<dbReference type="RefSeq" id="WP_185077251.1">
    <property type="nucleotide sequence ID" value="NZ_JACHMB010000001.1"/>
</dbReference>
<dbReference type="AlphaFoldDB" id="A0A7W9LHQ5"/>
<dbReference type="Proteomes" id="UP000579153">
    <property type="component" value="Unassembled WGS sequence"/>
</dbReference>
<comment type="subcellular location">
    <subcellularLocation>
        <location evidence="1">Cell membrane</location>
        <topology evidence="1">Multi-pass membrane protein</topology>
    </subcellularLocation>
</comment>
<evidence type="ECO:0000313" key="14">
    <source>
        <dbReference type="Proteomes" id="UP000579153"/>
    </source>
</evidence>
<feature type="transmembrane region" description="Helical" evidence="11">
    <location>
        <begin position="188"/>
        <end position="205"/>
    </location>
</feature>
<name>A0A7W9LHQ5_9ACTN</name>
<feature type="transmembrane region" description="Helical" evidence="11">
    <location>
        <begin position="304"/>
        <end position="322"/>
    </location>
</feature>
<reference evidence="13 14" key="1">
    <citation type="submission" date="2020-08" db="EMBL/GenBank/DDBJ databases">
        <title>Sequencing the genomes of 1000 actinobacteria strains.</title>
        <authorList>
            <person name="Klenk H.-P."/>
        </authorList>
    </citation>
    <scope>NUCLEOTIDE SEQUENCE [LARGE SCALE GENOMIC DNA]</scope>
    <source>
        <strain evidence="13 14">DSM 45507</strain>
    </source>
</reference>
<accession>A0A7W9LHQ5</accession>
<keyword evidence="14" id="KW-1185">Reference proteome</keyword>
<evidence type="ECO:0000256" key="5">
    <source>
        <dbReference type="ARBA" id="ARBA00022692"/>
    </source>
</evidence>
<protein>
    <recommendedName>
        <fullName evidence="10">Putative proline/betaine transporter</fullName>
    </recommendedName>
</protein>
<organism evidence="13 14">
    <name type="scientific">Nonomuraea jabiensis</name>
    <dbReference type="NCBI Taxonomy" id="882448"/>
    <lineage>
        <taxon>Bacteria</taxon>
        <taxon>Bacillati</taxon>
        <taxon>Actinomycetota</taxon>
        <taxon>Actinomycetes</taxon>
        <taxon>Streptosporangiales</taxon>
        <taxon>Streptosporangiaceae</taxon>
        <taxon>Nonomuraea</taxon>
    </lineage>
</organism>
<feature type="transmembrane region" description="Helical" evidence="11">
    <location>
        <begin position="12"/>
        <end position="32"/>
    </location>
</feature>
<feature type="transmembrane region" description="Helical" evidence="11">
    <location>
        <begin position="156"/>
        <end position="176"/>
    </location>
</feature>
<dbReference type="EMBL" id="JACHMB010000001">
    <property type="protein sequence ID" value="MBB5784286.1"/>
    <property type="molecule type" value="Genomic_DNA"/>
</dbReference>
<keyword evidence="4" id="KW-1003">Cell membrane</keyword>
<keyword evidence="8 11" id="KW-0472">Membrane</keyword>
<keyword evidence="3" id="KW-0813">Transport</keyword>
<dbReference type="GO" id="GO:0005886">
    <property type="term" value="C:plasma membrane"/>
    <property type="evidence" value="ECO:0007669"/>
    <property type="project" value="UniProtKB-SubCell"/>
</dbReference>
<dbReference type="Gene3D" id="1.20.1250.20">
    <property type="entry name" value="MFS general substrate transporter like domains"/>
    <property type="match status" value="1"/>
</dbReference>
<dbReference type="GO" id="GO:0015293">
    <property type="term" value="F:symporter activity"/>
    <property type="evidence" value="ECO:0007669"/>
    <property type="project" value="UniProtKB-KW"/>
</dbReference>
<feature type="transmembrane region" description="Helical" evidence="11">
    <location>
        <begin position="52"/>
        <end position="72"/>
    </location>
</feature>
<gene>
    <name evidence="13" type="ORF">HD596_011042</name>
</gene>
<keyword evidence="6" id="KW-0769">Symport</keyword>
<evidence type="ECO:0000256" key="3">
    <source>
        <dbReference type="ARBA" id="ARBA00022448"/>
    </source>
</evidence>
<dbReference type="InterPro" id="IPR005828">
    <property type="entry name" value="MFS_sugar_transport-like"/>
</dbReference>
<dbReference type="FunFam" id="1.20.1250.20:FF:000001">
    <property type="entry name" value="Dicarboxylate MFS transporter"/>
    <property type="match status" value="1"/>
</dbReference>
<evidence type="ECO:0000259" key="12">
    <source>
        <dbReference type="PROSITE" id="PS50850"/>
    </source>
</evidence>
<dbReference type="PANTHER" id="PTHR43045">
    <property type="entry name" value="SHIKIMATE TRANSPORTER"/>
    <property type="match status" value="1"/>
</dbReference>
<evidence type="ECO:0000256" key="6">
    <source>
        <dbReference type="ARBA" id="ARBA00022847"/>
    </source>
</evidence>
<evidence type="ECO:0000256" key="11">
    <source>
        <dbReference type="SAM" id="Phobius"/>
    </source>
</evidence>
<dbReference type="PROSITE" id="PS50850">
    <property type="entry name" value="MFS"/>
    <property type="match status" value="1"/>
</dbReference>
<feature type="transmembrane region" description="Helical" evidence="11">
    <location>
        <begin position="328"/>
        <end position="347"/>
    </location>
</feature>
<evidence type="ECO:0000256" key="8">
    <source>
        <dbReference type="ARBA" id="ARBA00023136"/>
    </source>
</evidence>
<dbReference type="SUPFAM" id="SSF103473">
    <property type="entry name" value="MFS general substrate transporter"/>
    <property type="match status" value="1"/>
</dbReference>
<evidence type="ECO:0000256" key="10">
    <source>
        <dbReference type="ARBA" id="ARBA00039918"/>
    </source>
</evidence>
<comment type="caution">
    <text evidence="13">The sequence shown here is derived from an EMBL/GenBank/DDBJ whole genome shotgun (WGS) entry which is preliminary data.</text>
</comment>
<feature type="transmembrane region" description="Helical" evidence="11">
    <location>
        <begin position="84"/>
        <end position="105"/>
    </location>
</feature>
<proteinExistence type="inferred from homology"/>
<feature type="transmembrane region" description="Helical" evidence="11">
    <location>
        <begin position="246"/>
        <end position="267"/>
    </location>
</feature>
<evidence type="ECO:0000313" key="13">
    <source>
        <dbReference type="EMBL" id="MBB5784286.1"/>
    </source>
</evidence>
<dbReference type="InterPro" id="IPR036259">
    <property type="entry name" value="MFS_trans_sf"/>
</dbReference>
<dbReference type="PROSITE" id="PS00216">
    <property type="entry name" value="SUGAR_TRANSPORT_1"/>
    <property type="match status" value="1"/>
</dbReference>
<dbReference type="PANTHER" id="PTHR43045:SF1">
    <property type="entry name" value="SHIKIMATE TRANSPORTER"/>
    <property type="match status" value="1"/>
</dbReference>
<feature type="transmembrane region" description="Helical" evidence="11">
    <location>
        <begin position="368"/>
        <end position="389"/>
    </location>
</feature>
<feature type="transmembrane region" description="Helical" evidence="11">
    <location>
        <begin position="273"/>
        <end position="292"/>
    </location>
</feature>
<evidence type="ECO:0000256" key="9">
    <source>
        <dbReference type="ARBA" id="ARBA00037295"/>
    </source>
</evidence>
<evidence type="ECO:0000256" key="4">
    <source>
        <dbReference type="ARBA" id="ARBA00022475"/>
    </source>
</evidence>
<dbReference type="CDD" id="cd17369">
    <property type="entry name" value="MFS_ShiA_like"/>
    <property type="match status" value="1"/>
</dbReference>
<dbReference type="Pfam" id="PF00083">
    <property type="entry name" value="Sugar_tr"/>
    <property type="match status" value="1"/>
</dbReference>
<dbReference type="InterPro" id="IPR005829">
    <property type="entry name" value="Sugar_transporter_CS"/>
</dbReference>